<evidence type="ECO:0000256" key="1">
    <source>
        <dbReference type="SAM" id="MobiDB-lite"/>
    </source>
</evidence>
<evidence type="ECO:0000313" key="2">
    <source>
        <dbReference type="EMBL" id="MCW6536759.1"/>
    </source>
</evidence>
<proteinExistence type="predicted"/>
<gene>
    <name evidence="2" type="ORF">NEE01_18430</name>
</gene>
<reference evidence="2" key="1">
    <citation type="submission" date="2022-06" db="EMBL/GenBank/DDBJ databases">
        <title>Sphingomonas sp. nov. isolated from rhizosphere soil of tomato.</title>
        <authorList>
            <person name="Dong H."/>
            <person name="Gao R."/>
        </authorList>
    </citation>
    <scope>NUCLEOTIDE SEQUENCE</scope>
    <source>
        <strain evidence="2">MMSM24</strain>
    </source>
</reference>
<dbReference type="InterPro" id="IPR029058">
    <property type="entry name" value="AB_hydrolase_fold"/>
</dbReference>
<keyword evidence="3" id="KW-1185">Reference proteome</keyword>
<accession>A0AA41ZBS1</accession>
<feature type="region of interest" description="Disordered" evidence="1">
    <location>
        <begin position="249"/>
        <end position="270"/>
    </location>
</feature>
<dbReference type="GO" id="GO:0016787">
    <property type="term" value="F:hydrolase activity"/>
    <property type="evidence" value="ECO:0007669"/>
    <property type="project" value="UniProtKB-KW"/>
</dbReference>
<comment type="caution">
    <text evidence="2">The sequence shown here is derived from an EMBL/GenBank/DDBJ whole genome shotgun (WGS) entry which is preliminary data.</text>
</comment>
<protein>
    <submittedName>
        <fullName evidence="2">Alpha/beta hydrolase</fullName>
    </submittedName>
</protein>
<evidence type="ECO:0000313" key="3">
    <source>
        <dbReference type="Proteomes" id="UP001165565"/>
    </source>
</evidence>
<sequence>MDTLGIENAVMAGFDSIARTTNFVAALWPRHCKALVSECGFLIGSQELETTWLRPNAGYQWQYQYYFGIERGAAGCDRYAHDFARLTWELVSLPWEFHNTTFAQSASALDNPDHVAITIHNYRRSPGLAHGKTKSDCIERKLAAFSGIAVPTITIEGVADGAPHPDPSACARRFAERDEHRLLTVAIGHNPPRASPGESARAVIDADRFLARRMLQFQFRRAGSTSSHQQGRARSVECVEYRQEPARRYLFTGTRRRHEPSRQYRGPPPD</sequence>
<dbReference type="Proteomes" id="UP001165565">
    <property type="component" value="Unassembled WGS sequence"/>
</dbReference>
<dbReference type="Gene3D" id="3.40.50.1820">
    <property type="entry name" value="alpha/beta hydrolase"/>
    <property type="match status" value="1"/>
</dbReference>
<keyword evidence="2" id="KW-0378">Hydrolase</keyword>
<organism evidence="2 3">
    <name type="scientific">Sphingomonas lycopersici</name>
    <dbReference type="NCBI Taxonomy" id="2951807"/>
    <lineage>
        <taxon>Bacteria</taxon>
        <taxon>Pseudomonadati</taxon>
        <taxon>Pseudomonadota</taxon>
        <taxon>Alphaproteobacteria</taxon>
        <taxon>Sphingomonadales</taxon>
        <taxon>Sphingomonadaceae</taxon>
        <taxon>Sphingomonas</taxon>
    </lineage>
</organism>
<name>A0AA41ZBS1_9SPHN</name>
<dbReference type="EMBL" id="JANFAV010000015">
    <property type="protein sequence ID" value="MCW6536759.1"/>
    <property type="molecule type" value="Genomic_DNA"/>
</dbReference>
<dbReference type="AlphaFoldDB" id="A0AA41ZBS1"/>
<dbReference type="SUPFAM" id="SSF53474">
    <property type="entry name" value="alpha/beta-Hydrolases"/>
    <property type="match status" value="1"/>
</dbReference>